<dbReference type="Proteomes" id="UP000516052">
    <property type="component" value="Chromosome"/>
</dbReference>
<accession>A0A7H0I7P8</accession>
<name>A0A7H0I7P8_9ACTN</name>
<keyword evidence="1" id="KW-0853">WD repeat</keyword>
<feature type="repeat" description="WD" evidence="1">
    <location>
        <begin position="109"/>
        <end position="136"/>
    </location>
</feature>
<reference evidence="2 3" key="1">
    <citation type="submission" date="2020-08" db="EMBL/GenBank/DDBJ databases">
        <title>A novel species.</title>
        <authorList>
            <person name="Gao J."/>
        </authorList>
    </citation>
    <scope>NUCLEOTIDE SEQUENCE [LARGE SCALE GENOMIC DNA]</scope>
    <source>
        <strain evidence="2 3">CRXT-G-22</strain>
    </source>
</reference>
<evidence type="ECO:0000256" key="1">
    <source>
        <dbReference type="PROSITE-ProRule" id="PRU00221"/>
    </source>
</evidence>
<dbReference type="Gene3D" id="2.130.10.10">
    <property type="entry name" value="YVTN repeat-like/Quinoprotein amine dehydrogenase"/>
    <property type="match status" value="2"/>
</dbReference>
<dbReference type="AlphaFoldDB" id="A0A7H0I7P8"/>
<dbReference type="InterPro" id="IPR001680">
    <property type="entry name" value="WD40_rpt"/>
</dbReference>
<dbReference type="KEGG" id="sroi:IAG44_04620"/>
<dbReference type="Pfam" id="PF00400">
    <property type="entry name" value="WD40"/>
    <property type="match status" value="1"/>
</dbReference>
<proteinExistence type="predicted"/>
<dbReference type="EMBL" id="CP060828">
    <property type="protein sequence ID" value="QNP68814.1"/>
    <property type="molecule type" value="Genomic_DNA"/>
</dbReference>
<dbReference type="PANTHER" id="PTHR19879">
    <property type="entry name" value="TRANSCRIPTION INITIATION FACTOR TFIID"/>
    <property type="match status" value="1"/>
</dbReference>
<keyword evidence="3" id="KW-1185">Reference proteome</keyword>
<protein>
    <submittedName>
        <fullName evidence="2">WD40 repeat domain-containing protein</fullName>
    </submittedName>
</protein>
<sequence length="136" mass="13641">MVFTPDGTTLAAGAAGGPGAVGLWNVTTAKRTATLPTGYVLALSPDGRTLATSGEFTAGHKASLWSVPTAKHLAALAAGRPLGFSGDGRLLALISRPPPPLSGPPPQKIRTVSFSADGAALATAAENGTVRIWILT</sequence>
<dbReference type="PROSITE" id="PS50294">
    <property type="entry name" value="WD_REPEATS_REGION"/>
    <property type="match status" value="1"/>
</dbReference>
<dbReference type="InterPro" id="IPR015943">
    <property type="entry name" value="WD40/YVTN_repeat-like_dom_sf"/>
</dbReference>
<gene>
    <name evidence="2" type="ORF">IAG44_04620</name>
</gene>
<evidence type="ECO:0000313" key="3">
    <source>
        <dbReference type="Proteomes" id="UP000516052"/>
    </source>
</evidence>
<dbReference type="SUPFAM" id="SSF82171">
    <property type="entry name" value="DPP6 N-terminal domain-like"/>
    <property type="match status" value="1"/>
</dbReference>
<dbReference type="PROSITE" id="PS50082">
    <property type="entry name" value="WD_REPEATS_2"/>
    <property type="match status" value="1"/>
</dbReference>
<evidence type="ECO:0000313" key="2">
    <source>
        <dbReference type="EMBL" id="QNP68814.1"/>
    </source>
</evidence>
<organism evidence="2 3">
    <name type="scientific">Streptomyces roseirectus</name>
    <dbReference type="NCBI Taxonomy" id="2768066"/>
    <lineage>
        <taxon>Bacteria</taxon>
        <taxon>Bacillati</taxon>
        <taxon>Actinomycetota</taxon>
        <taxon>Actinomycetes</taxon>
        <taxon>Kitasatosporales</taxon>
        <taxon>Streptomycetaceae</taxon>
        <taxon>Streptomyces</taxon>
    </lineage>
</organism>
<dbReference type="PANTHER" id="PTHR19879:SF9">
    <property type="entry name" value="TRANSCRIPTION INITIATION FACTOR TFIID SUBUNIT 5"/>
    <property type="match status" value="1"/>
</dbReference>